<dbReference type="PANTHER" id="PTHR34598">
    <property type="entry name" value="BLL6449 PROTEIN"/>
    <property type="match status" value="1"/>
</dbReference>
<protein>
    <recommendedName>
        <fullName evidence="4">7alpha-cephem-methoxylase P8 chain related protein</fullName>
    </recommendedName>
</protein>
<reference evidence="2 3" key="1">
    <citation type="submission" date="2024-07" db="EMBL/GenBank/DDBJ databases">
        <title>Section-level genome sequencing and comparative genomics of Aspergillus sections Usti and Cavernicolus.</title>
        <authorList>
            <consortium name="Lawrence Berkeley National Laboratory"/>
            <person name="Nybo J.L."/>
            <person name="Vesth T.C."/>
            <person name="Theobald S."/>
            <person name="Frisvad J.C."/>
            <person name="Larsen T.O."/>
            <person name="Kjaerboelling I."/>
            <person name="Rothschild-Mancinelli K."/>
            <person name="Lyhne E.K."/>
            <person name="Kogle M.E."/>
            <person name="Barry K."/>
            <person name="Clum A."/>
            <person name="Na H."/>
            <person name="Ledsgaard L."/>
            <person name="Lin J."/>
            <person name="Lipzen A."/>
            <person name="Kuo A."/>
            <person name="Riley R."/>
            <person name="Mondo S."/>
            <person name="Labutti K."/>
            <person name="Haridas S."/>
            <person name="Pangalinan J."/>
            <person name="Salamov A.A."/>
            <person name="Simmons B.A."/>
            <person name="Magnuson J.K."/>
            <person name="Chen J."/>
            <person name="Drula E."/>
            <person name="Henrissat B."/>
            <person name="Wiebenga A."/>
            <person name="Lubbers R.J."/>
            <person name="Gomes A.C."/>
            <person name="Makela M.R."/>
            <person name="Stajich J."/>
            <person name="Grigoriev I.V."/>
            <person name="Mortensen U.H."/>
            <person name="De Vries R.P."/>
            <person name="Baker S.E."/>
            <person name="Andersen M.R."/>
        </authorList>
    </citation>
    <scope>NUCLEOTIDE SEQUENCE [LARGE SCALE GENOMIC DNA]</scope>
    <source>
        <strain evidence="2 3">CBS 209.92</strain>
    </source>
</reference>
<dbReference type="PANTHER" id="PTHR34598:SF3">
    <property type="entry name" value="OXIDOREDUCTASE AN1597"/>
    <property type="match status" value="1"/>
</dbReference>
<organism evidence="2 3">
    <name type="scientific">Aspergillus keveii</name>
    <dbReference type="NCBI Taxonomy" id="714993"/>
    <lineage>
        <taxon>Eukaryota</taxon>
        <taxon>Fungi</taxon>
        <taxon>Dikarya</taxon>
        <taxon>Ascomycota</taxon>
        <taxon>Pezizomycotina</taxon>
        <taxon>Eurotiomycetes</taxon>
        <taxon>Eurotiomycetidae</taxon>
        <taxon>Eurotiales</taxon>
        <taxon>Aspergillaceae</taxon>
        <taxon>Aspergillus</taxon>
        <taxon>Aspergillus subgen. Nidulantes</taxon>
    </lineage>
</organism>
<evidence type="ECO:0000313" key="3">
    <source>
        <dbReference type="Proteomes" id="UP001610563"/>
    </source>
</evidence>
<evidence type="ECO:0008006" key="4">
    <source>
        <dbReference type="Google" id="ProtNLM"/>
    </source>
</evidence>
<accession>A0ABR4FPG4</accession>
<dbReference type="InterPro" id="IPR044053">
    <property type="entry name" value="AsaB-like"/>
</dbReference>
<dbReference type="EMBL" id="JBFTWV010000162">
    <property type="protein sequence ID" value="KAL2784918.1"/>
    <property type="molecule type" value="Genomic_DNA"/>
</dbReference>
<gene>
    <name evidence="2" type="ORF">BJX66DRAFT_329657</name>
</gene>
<proteinExistence type="inferred from homology"/>
<name>A0ABR4FPG4_9EURO</name>
<keyword evidence="3" id="KW-1185">Reference proteome</keyword>
<evidence type="ECO:0000256" key="1">
    <source>
        <dbReference type="ARBA" id="ARBA00023604"/>
    </source>
</evidence>
<comment type="similarity">
    <text evidence="1">Belongs to the asaB hydroxylase/desaturase family.</text>
</comment>
<comment type="caution">
    <text evidence="2">The sequence shown here is derived from an EMBL/GenBank/DDBJ whole genome shotgun (WGS) entry which is preliminary data.</text>
</comment>
<sequence length="295" mass="34173">MTASLFPLHAQEGNPRNIQTSLKYWPRPPRSEVAIDFRKPGAEERFNELESLEEEHAVTIRDIRGLRESEQPTLEKNGFQYMYDPVPEYDERENRNEKRIEKYFLPRTEELVAKLFPERSGAELKVLIYTHRIRSQTTGPNSPAHIVHSDFTPAGSMQHLRSLLSPADLTKLEETNTRILALNIWRPLRTVRKDPLALCDWASIHPNQDIIPNRFVFADGWLEVAKVAYSQRHRWWYCSGQRVDEVVIFKQFDSAPGTIEMGGCSVVHSAFVDPEYTGEEPRRSLEIGVFVFLPR</sequence>
<dbReference type="Proteomes" id="UP001610563">
    <property type="component" value="Unassembled WGS sequence"/>
</dbReference>
<evidence type="ECO:0000313" key="2">
    <source>
        <dbReference type="EMBL" id="KAL2784918.1"/>
    </source>
</evidence>
<dbReference type="NCBIfam" id="NF041278">
    <property type="entry name" value="CmcJ_NvfI_EfuI"/>
    <property type="match status" value="1"/>
</dbReference>